<dbReference type="Pfam" id="PF19579">
    <property type="entry name" value="FtsL_2"/>
    <property type="match status" value="1"/>
</dbReference>
<reference evidence="2 3" key="1">
    <citation type="submission" date="2018-06" db="EMBL/GenBank/DDBJ databases">
        <title>Genomic Encyclopedia of Archaeal and Bacterial Type Strains, Phase II (KMG-II): from individual species to whole genera.</title>
        <authorList>
            <person name="Goeker M."/>
        </authorList>
    </citation>
    <scope>NUCLEOTIDE SEQUENCE [LARGE SCALE GENOMIC DNA]</scope>
    <source>
        <strain evidence="2 3">DSM 21851</strain>
    </source>
</reference>
<dbReference type="InterPro" id="IPR045755">
    <property type="entry name" value="FtsL-like"/>
</dbReference>
<feature type="transmembrane region" description="Helical" evidence="1">
    <location>
        <begin position="47"/>
        <end position="64"/>
    </location>
</feature>
<keyword evidence="3" id="KW-1185">Reference proteome</keyword>
<gene>
    <name evidence="2" type="ORF">LX87_03016</name>
</gene>
<dbReference type="Proteomes" id="UP000248790">
    <property type="component" value="Unassembled WGS sequence"/>
</dbReference>
<dbReference type="AlphaFoldDB" id="A0A327X5E3"/>
<dbReference type="RefSeq" id="WP_111629221.1">
    <property type="nucleotide sequence ID" value="NZ_QLMC01000003.1"/>
</dbReference>
<keyword evidence="1" id="KW-0812">Transmembrane</keyword>
<keyword evidence="1" id="KW-1133">Transmembrane helix</keyword>
<name>A0A327X5E3_LARAB</name>
<organism evidence="2 3">
    <name type="scientific">Larkinella arboricola</name>
    <dbReference type="NCBI Taxonomy" id="643671"/>
    <lineage>
        <taxon>Bacteria</taxon>
        <taxon>Pseudomonadati</taxon>
        <taxon>Bacteroidota</taxon>
        <taxon>Cytophagia</taxon>
        <taxon>Cytophagales</taxon>
        <taxon>Spirosomataceae</taxon>
        <taxon>Larkinella</taxon>
    </lineage>
</organism>
<evidence type="ECO:0000313" key="2">
    <source>
        <dbReference type="EMBL" id="RAJ98108.1"/>
    </source>
</evidence>
<keyword evidence="1" id="KW-0472">Membrane</keyword>
<dbReference type="OrthoDB" id="981249at2"/>
<protein>
    <recommendedName>
        <fullName evidence="4">Cell division protein FtsL</fullName>
    </recommendedName>
</protein>
<evidence type="ECO:0000313" key="3">
    <source>
        <dbReference type="Proteomes" id="UP000248790"/>
    </source>
</evidence>
<dbReference type="EMBL" id="QLMC01000003">
    <property type="protein sequence ID" value="RAJ98108.1"/>
    <property type="molecule type" value="Genomic_DNA"/>
</dbReference>
<proteinExistence type="predicted"/>
<evidence type="ECO:0008006" key="4">
    <source>
        <dbReference type="Google" id="ProtNLM"/>
    </source>
</evidence>
<accession>A0A327X5E3</accession>
<sequence>MAQNTYKTPLKAPVVKKKRENRLLNYLNQTIGFERLFGEDNPWPIKHLGRILWVSFLLILYIGFNHNAERLIRNIQRVKAIVDEKRAEYTTLQADFKKSGKQSEISKHVIATGLEEPVTPPLKIVVKSEEATQP</sequence>
<comment type="caution">
    <text evidence="2">The sequence shown here is derived from an EMBL/GenBank/DDBJ whole genome shotgun (WGS) entry which is preliminary data.</text>
</comment>
<evidence type="ECO:0000256" key="1">
    <source>
        <dbReference type="SAM" id="Phobius"/>
    </source>
</evidence>